<keyword evidence="2" id="KW-1185">Reference proteome</keyword>
<proteinExistence type="predicted"/>
<dbReference type="Proteomes" id="UP000478052">
    <property type="component" value="Unassembled WGS sequence"/>
</dbReference>
<dbReference type="AlphaFoldDB" id="A0A6G0VYQ3"/>
<organism evidence="1 2">
    <name type="scientific">Aphis craccivora</name>
    <name type="common">Cowpea aphid</name>
    <dbReference type="NCBI Taxonomy" id="307492"/>
    <lineage>
        <taxon>Eukaryota</taxon>
        <taxon>Metazoa</taxon>
        <taxon>Ecdysozoa</taxon>
        <taxon>Arthropoda</taxon>
        <taxon>Hexapoda</taxon>
        <taxon>Insecta</taxon>
        <taxon>Pterygota</taxon>
        <taxon>Neoptera</taxon>
        <taxon>Paraneoptera</taxon>
        <taxon>Hemiptera</taxon>
        <taxon>Sternorrhyncha</taxon>
        <taxon>Aphidomorpha</taxon>
        <taxon>Aphidoidea</taxon>
        <taxon>Aphididae</taxon>
        <taxon>Aphidini</taxon>
        <taxon>Aphis</taxon>
        <taxon>Aphis</taxon>
    </lineage>
</organism>
<evidence type="ECO:0000313" key="2">
    <source>
        <dbReference type="Proteomes" id="UP000478052"/>
    </source>
</evidence>
<feature type="non-terminal residue" evidence="1">
    <location>
        <position position="88"/>
    </location>
</feature>
<evidence type="ECO:0000313" key="1">
    <source>
        <dbReference type="EMBL" id="KAF0714492.1"/>
    </source>
</evidence>
<comment type="caution">
    <text evidence="1">The sequence shown here is derived from an EMBL/GenBank/DDBJ whole genome shotgun (WGS) entry which is preliminary data.</text>
</comment>
<feature type="non-terminal residue" evidence="1">
    <location>
        <position position="1"/>
    </location>
</feature>
<gene>
    <name evidence="1" type="ORF">FWK35_00032947</name>
</gene>
<sequence length="88" mass="10653">NIIFIQETLIIYVRKQYSITYRNNASNLNFGGGFRWQSENPWCIIQVKSKHFKIIRQVVYTNRCNLRSPDLSDENMILKRTYYLTRYP</sequence>
<protein>
    <submittedName>
        <fullName evidence="1">Uncharacterized protein</fullName>
    </submittedName>
</protein>
<name>A0A6G0VYQ3_APHCR</name>
<reference evidence="1 2" key="1">
    <citation type="submission" date="2019-08" db="EMBL/GenBank/DDBJ databases">
        <title>Whole genome of Aphis craccivora.</title>
        <authorList>
            <person name="Voronova N.V."/>
            <person name="Shulinski R.S."/>
            <person name="Bandarenka Y.V."/>
            <person name="Zhorov D.G."/>
            <person name="Warner D."/>
        </authorList>
    </citation>
    <scope>NUCLEOTIDE SEQUENCE [LARGE SCALE GENOMIC DNA]</scope>
    <source>
        <strain evidence="1">180601</strain>
        <tissue evidence="1">Whole Body</tissue>
    </source>
</reference>
<accession>A0A6G0VYQ3</accession>
<dbReference type="EMBL" id="VUJU01010394">
    <property type="protein sequence ID" value="KAF0714492.1"/>
    <property type="molecule type" value="Genomic_DNA"/>
</dbReference>